<gene>
    <name evidence="1" type="ORF">H7965_27970</name>
</gene>
<keyword evidence="2" id="KW-1185">Reference proteome</keyword>
<proteinExistence type="predicted"/>
<name>A0A9X0R3R9_9PROT</name>
<dbReference type="Gene3D" id="1.10.10.60">
    <property type="entry name" value="Homeodomain-like"/>
    <property type="match status" value="1"/>
</dbReference>
<comment type="caution">
    <text evidence="1">The sequence shown here is derived from an EMBL/GenBank/DDBJ whole genome shotgun (WGS) entry which is preliminary data.</text>
</comment>
<dbReference type="Proteomes" id="UP000600101">
    <property type="component" value="Unassembled WGS sequence"/>
</dbReference>
<dbReference type="RefSeq" id="WP_186773815.1">
    <property type="nucleotide sequence ID" value="NZ_JACOMF010000115.1"/>
</dbReference>
<evidence type="ECO:0000313" key="1">
    <source>
        <dbReference type="EMBL" id="MBC4019081.1"/>
    </source>
</evidence>
<sequence length="77" mass="8469">MPALVDPTEEDRRLVRAMSGFGIPQEQIATHLGIDAKTLRKHFRQDLDRGMVEATAKVAQSLFQMATTGKNVAAAIF</sequence>
<organism evidence="1 2">
    <name type="scientific">Siccirubricoccus deserti</name>
    <dbReference type="NCBI Taxonomy" id="2013562"/>
    <lineage>
        <taxon>Bacteria</taxon>
        <taxon>Pseudomonadati</taxon>
        <taxon>Pseudomonadota</taxon>
        <taxon>Alphaproteobacteria</taxon>
        <taxon>Acetobacterales</taxon>
        <taxon>Roseomonadaceae</taxon>
        <taxon>Siccirubricoccus</taxon>
    </lineage>
</organism>
<accession>A0A9X0R3R9</accession>
<protein>
    <submittedName>
        <fullName evidence="1">Uncharacterized protein</fullName>
    </submittedName>
</protein>
<dbReference type="EMBL" id="JACOMF010000115">
    <property type="protein sequence ID" value="MBC4019081.1"/>
    <property type="molecule type" value="Genomic_DNA"/>
</dbReference>
<dbReference type="AlphaFoldDB" id="A0A9X0R3R9"/>
<evidence type="ECO:0000313" key="2">
    <source>
        <dbReference type="Proteomes" id="UP000600101"/>
    </source>
</evidence>
<reference evidence="1" key="1">
    <citation type="submission" date="2020-08" db="EMBL/GenBank/DDBJ databases">
        <authorList>
            <person name="Hu Y."/>
            <person name="Nguyen S.V."/>
            <person name="Li F."/>
            <person name="Fanning S."/>
        </authorList>
    </citation>
    <scope>NUCLEOTIDE SEQUENCE</scope>
    <source>
        <strain evidence="1">SYSU D8009</strain>
    </source>
</reference>